<dbReference type="AlphaFoldDB" id="A0A834S956"/>
<dbReference type="Gene3D" id="3.10.10.10">
    <property type="entry name" value="HIV Type 1 Reverse Transcriptase, subunit A, domain 1"/>
    <property type="match status" value="1"/>
</dbReference>
<organism evidence="1 2">
    <name type="scientific">Pyrenophora tritici-repentis</name>
    <dbReference type="NCBI Taxonomy" id="45151"/>
    <lineage>
        <taxon>Eukaryota</taxon>
        <taxon>Fungi</taxon>
        <taxon>Dikarya</taxon>
        <taxon>Ascomycota</taxon>
        <taxon>Pezizomycotina</taxon>
        <taxon>Dothideomycetes</taxon>
        <taxon>Pleosporomycetidae</taxon>
        <taxon>Pleosporales</taxon>
        <taxon>Pleosporineae</taxon>
        <taxon>Pleosporaceae</taxon>
        <taxon>Pyrenophora</taxon>
    </lineage>
</organism>
<evidence type="ECO:0000313" key="2">
    <source>
        <dbReference type="Proteomes" id="UP000245464"/>
    </source>
</evidence>
<dbReference type="RefSeq" id="XP_065964710.1">
    <property type="nucleotide sequence ID" value="XM_066102508.1"/>
</dbReference>
<protein>
    <submittedName>
        <fullName evidence="1">Uncharacterized protein</fullName>
    </submittedName>
</protein>
<dbReference type="PANTHER" id="PTHR15503">
    <property type="entry name" value="LDOC1 RELATED"/>
    <property type="match status" value="1"/>
</dbReference>
<dbReference type="InterPro" id="IPR043502">
    <property type="entry name" value="DNA/RNA_pol_sf"/>
</dbReference>
<dbReference type="InterPro" id="IPR032567">
    <property type="entry name" value="RTL1-rel"/>
</dbReference>
<dbReference type="GeneID" id="90953749"/>
<name>A0A834S956_9PLEO</name>
<reference evidence="1 2" key="1">
    <citation type="journal article" date="2018" name="BMC Genomics">
        <title>Comparative genomics of the wheat fungal pathogen Pyrenophora tritici-repentis reveals chromosomal variations and genome plasticity.</title>
        <authorList>
            <person name="Moolhuijzen P."/>
            <person name="See P.T."/>
            <person name="Hane J.K."/>
            <person name="Shi G."/>
            <person name="Liu Z."/>
            <person name="Oliver R.P."/>
            <person name="Moffat C.S."/>
        </authorList>
    </citation>
    <scope>NUCLEOTIDE SEQUENCE [LARGE SCALE GENOMIC DNA]</scope>
    <source>
        <strain evidence="1">M4</strain>
    </source>
</reference>
<evidence type="ECO:0000313" key="1">
    <source>
        <dbReference type="EMBL" id="KAF7575762.1"/>
    </source>
</evidence>
<dbReference type="EMBL" id="NQIK02000001">
    <property type="protein sequence ID" value="KAF7575762.1"/>
    <property type="molecule type" value="Genomic_DNA"/>
</dbReference>
<dbReference type="Proteomes" id="UP000245464">
    <property type="component" value="Chromosome 1"/>
</dbReference>
<comment type="caution">
    <text evidence="1">The sequence shown here is derived from an EMBL/GenBank/DDBJ whole genome shotgun (WGS) entry which is preliminary data.</text>
</comment>
<accession>A0A834S956</accession>
<proteinExistence type="predicted"/>
<dbReference type="PANTHER" id="PTHR15503:SF22">
    <property type="entry name" value="TRANSPOSON TY3-I GAG POLYPROTEIN"/>
    <property type="match status" value="1"/>
</dbReference>
<dbReference type="SUPFAM" id="SSF56672">
    <property type="entry name" value="DNA/RNA polymerases"/>
    <property type="match status" value="1"/>
</dbReference>
<sequence>MEQPYMTRDQIGQLVPEWVLDELPDLFNPHLAHQLPERRPGVDHPIDLLPDTTPLSLMSTDSLVPRLRLLRSIDDMLQKGLIKASNSPFASPVLIVKKPGGGLRICVDYRALNNVTKKNRNAPPAIKKL</sequence>
<dbReference type="KEGG" id="ptrr:90953749"/>
<gene>
    <name evidence="1" type="ORF">PtrM4_000020</name>
</gene>